<feature type="region of interest" description="Disordered" evidence="1">
    <location>
        <begin position="1122"/>
        <end position="1194"/>
    </location>
</feature>
<feature type="compositionally biased region" description="Basic and acidic residues" evidence="1">
    <location>
        <begin position="1452"/>
        <end position="1470"/>
    </location>
</feature>
<dbReference type="OrthoDB" id="5872237at2759"/>
<feature type="compositionally biased region" description="Basic and acidic residues" evidence="1">
    <location>
        <begin position="652"/>
        <end position="663"/>
    </location>
</feature>
<feature type="compositionally biased region" description="Basic and acidic residues" evidence="1">
    <location>
        <begin position="2271"/>
        <end position="2289"/>
    </location>
</feature>
<feature type="region of interest" description="Disordered" evidence="1">
    <location>
        <begin position="453"/>
        <end position="537"/>
    </location>
</feature>
<feature type="compositionally biased region" description="Basic residues" evidence="1">
    <location>
        <begin position="453"/>
        <end position="465"/>
    </location>
</feature>
<organism evidence="2 3">
    <name type="scientific">Meloidogyne enterolobii</name>
    <name type="common">Root-knot nematode worm</name>
    <name type="synonym">Meloidogyne mayaguensis</name>
    <dbReference type="NCBI Taxonomy" id="390850"/>
    <lineage>
        <taxon>Eukaryota</taxon>
        <taxon>Metazoa</taxon>
        <taxon>Ecdysozoa</taxon>
        <taxon>Nematoda</taxon>
        <taxon>Chromadorea</taxon>
        <taxon>Rhabditida</taxon>
        <taxon>Tylenchina</taxon>
        <taxon>Tylenchomorpha</taxon>
        <taxon>Tylenchoidea</taxon>
        <taxon>Meloidogynidae</taxon>
        <taxon>Meloidogyninae</taxon>
        <taxon>Meloidogyne</taxon>
    </lineage>
</organism>
<feature type="compositionally biased region" description="Basic residues" evidence="1">
    <location>
        <begin position="1393"/>
        <end position="1405"/>
    </location>
</feature>
<feature type="compositionally biased region" description="Basic and acidic residues" evidence="1">
    <location>
        <begin position="1432"/>
        <end position="1442"/>
    </location>
</feature>
<feature type="compositionally biased region" description="Basic and acidic residues" evidence="1">
    <location>
        <begin position="497"/>
        <end position="508"/>
    </location>
</feature>
<feature type="region of interest" description="Disordered" evidence="1">
    <location>
        <begin position="946"/>
        <end position="994"/>
    </location>
</feature>
<feature type="region of interest" description="Disordered" evidence="1">
    <location>
        <begin position="2099"/>
        <end position="2163"/>
    </location>
</feature>
<feature type="compositionally biased region" description="Basic and acidic residues" evidence="1">
    <location>
        <begin position="952"/>
        <end position="979"/>
    </location>
</feature>
<feature type="compositionally biased region" description="Basic and acidic residues" evidence="1">
    <location>
        <begin position="1122"/>
        <end position="1152"/>
    </location>
</feature>
<feature type="compositionally biased region" description="Basic and acidic residues" evidence="1">
    <location>
        <begin position="1478"/>
        <end position="1487"/>
    </location>
</feature>
<feature type="compositionally biased region" description="Basic residues" evidence="1">
    <location>
        <begin position="1168"/>
        <end position="1179"/>
    </location>
</feature>
<evidence type="ECO:0000256" key="1">
    <source>
        <dbReference type="SAM" id="MobiDB-lite"/>
    </source>
</evidence>
<feature type="compositionally biased region" description="Basic and acidic residues" evidence="1">
    <location>
        <begin position="519"/>
        <end position="537"/>
    </location>
</feature>
<feature type="region of interest" description="Disordered" evidence="1">
    <location>
        <begin position="899"/>
        <end position="918"/>
    </location>
</feature>
<feature type="compositionally biased region" description="Basic and acidic residues" evidence="1">
    <location>
        <begin position="907"/>
        <end position="918"/>
    </location>
</feature>
<feature type="compositionally biased region" description="Basic and acidic residues" evidence="1">
    <location>
        <begin position="2132"/>
        <end position="2163"/>
    </location>
</feature>
<feature type="compositionally biased region" description="Basic and acidic residues" evidence="1">
    <location>
        <begin position="861"/>
        <end position="873"/>
    </location>
</feature>
<feature type="region of interest" description="Disordered" evidence="1">
    <location>
        <begin position="1659"/>
        <end position="1689"/>
    </location>
</feature>
<dbReference type="EMBL" id="CAJEWN010000016">
    <property type="protein sequence ID" value="CAD2135164.1"/>
    <property type="molecule type" value="Genomic_DNA"/>
</dbReference>
<feature type="region of interest" description="Disordered" evidence="1">
    <location>
        <begin position="652"/>
        <end position="683"/>
    </location>
</feature>
<feature type="compositionally biased region" description="Basic residues" evidence="1">
    <location>
        <begin position="1701"/>
        <end position="1713"/>
    </location>
</feature>
<feature type="compositionally biased region" description="Basic and acidic residues" evidence="1">
    <location>
        <begin position="25"/>
        <end position="41"/>
    </location>
</feature>
<feature type="region of interest" description="Disordered" evidence="1">
    <location>
        <begin position="2180"/>
        <end position="2207"/>
    </location>
</feature>
<feature type="compositionally biased region" description="Basic and acidic residues" evidence="1">
    <location>
        <begin position="466"/>
        <end position="486"/>
    </location>
</feature>
<feature type="region of interest" description="Disordered" evidence="1">
    <location>
        <begin position="1364"/>
        <end position="1383"/>
    </location>
</feature>
<feature type="compositionally biased region" description="Basic and acidic residues" evidence="1">
    <location>
        <begin position="2383"/>
        <end position="2400"/>
    </location>
</feature>
<feature type="region of interest" description="Disordered" evidence="1">
    <location>
        <begin position="1701"/>
        <end position="1726"/>
    </location>
</feature>
<evidence type="ECO:0000313" key="3">
    <source>
        <dbReference type="Proteomes" id="UP000580250"/>
    </source>
</evidence>
<feature type="compositionally biased region" description="Basic and acidic residues" evidence="1">
    <location>
        <begin position="2228"/>
        <end position="2264"/>
    </location>
</feature>
<feature type="region of interest" description="Disordered" evidence="1">
    <location>
        <begin position="1392"/>
        <end position="1508"/>
    </location>
</feature>
<accession>A0A6V7TUJ8</accession>
<dbReference type="Proteomes" id="UP000580250">
    <property type="component" value="Unassembled WGS sequence"/>
</dbReference>
<protein>
    <submittedName>
        <fullName evidence="2">Uncharacterized protein</fullName>
    </submittedName>
</protein>
<feature type="region of interest" description="Disordered" evidence="1">
    <location>
        <begin position="2365"/>
        <end position="2400"/>
    </location>
</feature>
<sequence>MPSIIEETTKSVAPEKLQQPPSFSKHSEKVSTKTTTKETKYPIENTIKYQQNLDSIPLQVERRHIGYYEHLPILIKSEEKEIKIEEVEKKPEALERPEEPSIRPITISEKTFELKEESVEESVDFCCSSESSDEILINLPLKTTQLSKIEKTIPFQFSLKIQPEMKPAPLEVEKKNIGFFFQQLTTKTALETLERPNEVFDEGVKEVTEYPKIEQQLFVSETIKKAEMKPTPLDVEKKNIGYYEKLKIKEDMKNEEMKLESLVNTTNILPETTKEPIQQFVSIYSSGRSDEYKTAEYPEIEEAFLVSYETCKQPEMKPIALEIERKNVGYYENLPLPSITQEKKPEESSFETCKATELDKSQIDQFVNIYSSGRSDEISTSTKTEEQIIEIPSIGQVSETKRQLDIDSVPMEVEKKSILGYEHLTIKEDEEEEEKSLEHPGLCLGDFIGGKKEMRKKKKVKKGRGRREEENEEEKGLEKLHQKKLEEEIEQQPVFESEGRKETGKVGEGEEGSLLTEGRVLEEEKRGGEEEEQNKVIEVSERLPSFVEPLKEMIEYLNIEQASHKTVKQTEMKPIPLNVEKKNIKVEGEEKSEEALEEFSSKMFSEAQEEPTIINIHSSELIDEEEKLSLQSTKDEVKEAKLEELVRDVRKIGEEEEEKEAKPLGEASEAIEELSSEKEPIHAQKEVIHSSGNIHSSKPSDKIPTINLTEYPKELLIGNINKLNKKVFEEVPLKVENKHIGFYNKLPSIKATEEEEEQTKFRTEQEEELFKEDETYEEFTLNYEPSIQITSIVVPEITKEPIHEVANVYSSGRSDEISTTTTITTEHPKIIESSPVTKIQTELEGVLFGVEKKNIEEEAIEEDKKDLKPKIKEEEEEEEKSFEHSGFCLGDFIGGKKEMRKKKKVKEGKGEKEQELEELQKRRLEKEIEQQPVLEIEEMRKTGMFGESSKNFMEHEGGTLLTVRREDEERKEQKKEVEMSGRLPSFIEPSKEDKRAKITEYPKIEEAVSYETTKRQPEIKSKPLDVEKKNIGYYEYLPSPSFVQEKKPEKSLFETCKSTELDKSKIDQFVNVYSSGRSDEISTRTTTTKTIEYPKIKEPSPIQETKIQTELEVVPFGDEKKNIEEETVKEAEEDLKPKLKEEDEEKEEKSAEHPGLCLGDFIGEKKEMRKKKKVKKGKGRGGDENEEVKEVDELHQKKLEKENVAELRPEPLEIENKHVGYYEQLPSLSFVQEMTSEKLLFETYKSTELDKFQIDQFVNIYSSGRSDEIITSTKKIEVASISKVLETKRQLNIDYVPMEVEKKNIGCYENLPSTFYQEKKPEIVESLQFIEPSSGRSDKPQPISETQQEEIQSDIKLNEVVKPKIKEEEEEEEKSFEHPSLCLGDFIEEGKKEKRKKKKVKKGKGRREEVEELQQKGSAEKEIEQQIVLESEEMKEPGKVEEEGGSLSTKGRVMDEERKEKEEEKNKGIERLPSFIEPSKEMTEYPKIKQAPLISHRTNKQSEMKPIPLDVEKKNVGYYEQLKPSIIEDKTKSEEEEILEEALLIDNLPETFKQSELDLIPLQVEKKNVGYYGNLPSLTVQEKKAEKSSFETYKSTELDKSKIDQSVNIYSSGRSDEISTTTKTTEHPKIKEPSPIQETKIQTELEGVRFSVEKKNIEEKTVNEGEKDLKPKIKEEEEEEEKSFEHPSLCLGDFIEEGKKKEMRKKKKVKKGKGSGEEKEEAKKIEEKDLKPMEDFLVDSKSLINSTNLISELPEEPINSFVNIYSSGRSDEVSTSTKMEEQKIEVASMSQVSETKRQLDIDSVPMEVEKKNVGYYEQLFASQEEETKPEPSEKLKEACLFGNIFEAFKQEELDLTPMEIEKKDIGYYEHKIPSIIEEEKLEGPKELIQEEAEDLEFPSFKQTEIPPSIVQENKPEEPSFETCKSTEFNKSQIDQFVNVYSSGRSDEAREAPTSKASSIVPETTKKSEMNPIPLEVEKRNIGYYEHTIPSIIEEGKEEKLEGPKELIQEEAEDLEFPSFKQTEMSKPSLKSTEFLLEAEPFEETKTALEPKEEEEHFIEKVLDAKQQQKQNKLPFKPLEITNQHVGYQENLLPEKMEETKPEALEEANKASELFTQQISKTDVFPLKKPSMARKEEEKGKKKEGEEFQLKKKTEEDKEELKEVEHKGLCLGDFIEEGKKEMRKKKKVKKGKGGRKEEGKEERKELEELQLKKSEREIERQNVIGNEEIKETGKVGNEESTLLKEESLSTKGRVLEEEKKEKGYEEEQTEEESSKDLTVKIEETSHETNKQSETSLEVEKKNIGYYEPLIVQEKKPEESLFETCKSTELNKSKIDQFVNVYSSGRFDEVSTSTKMEEHKIEVASISQVSETKRQSDIDSVTMEVEEKNIPSNIEEKKPEASEKILEEASLIGNISEAFKQPELASTPLDVEKKNIEYYEPSIVQESQFKEKEVKFEQEIQTKNYEEISLERRER</sequence>
<reference evidence="2 3" key="1">
    <citation type="submission" date="2020-08" db="EMBL/GenBank/DDBJ databases">
        <authorList>
            <person name="Koutsovoulos G."/>
            <person name="Danchin GJ E."/>
        </authorList>
    </citation>
    <scope>NUCLEOTIDE SEQUENCE [LARGE SCALE GENOMIC DNA]</scope>
</reference>
<gene>
    <name evidence="2" type="ORF">MENT_LOCUS4632</name>
</gene>
<feature type="region of interest" description="Disordered" evidence="1">
    <location>
        <begin position="861"/>
        <end position="883"/>
    </location>
</feature>
<feature type="region of interest" description="Disordered" evidence="1">
    <location>
        <begin position="1332"/>
        <end position="1353"/>
    </location>
</feature>
<feature type="region of interest" description="Disordered" evidence="1">
    <location>
        <begin position="588"/>
        <end position="610"/>
    </location>
</feature>
<feature type="compositionally biased region" description="Polar residues" evidence="1">
    <location>
        <begin position="1612"/>
        <end position="1623"/>
    </location>
</feature>
<feature type="region of interest" description="Disordered" evidence="1">
    <location>
        <begin position="1612"/>
        <end position="1640"/>
    </location>
</feature>
<feature type="compositionally biased region" description="Basic and acidic residues" evidence="1">
    <location>
        <begin position="1659"/>
        <end position="1675"/>
    </location>
</feature>
<feature type="compositionally biased region" description="Basic residues" evidence="1">
    <location>
        <begin position="2180"/>
        <end position="2192"/>
    </location>
</feature>
<feature type="region of interest" description="Disordered" evidence="1">
    <location>
        <begin position="1"/>
        <end position="41"/>
    </location>
</feature>
<evidence type="ECO:0000313" key="2">
    <source>
        <dbReference type="EMBL" id="CAD2135164.1"/>
    </source>
</evidence>
<feature type="compositionally biased region" description="Basic and acidic residues" evidence="1">
    <location>
        <begin position="2099"/>
        <end position="2109"/>
    </location>
</feature>
<feature type="region of interest" description="Disordered" evidence="1">
    <location>
        <begin position="1893"/>
        <end position="1925"/>
    </location>
</feature>
<proteinExistence type="predicted"/>
<feature type="compositionally biased region" description="Basic and acidic residues" evidence="1">
    <location>
        <begin position="2193"/>
        <end position="2207"/>
    </location>
</feature>
<comment type="caution">
    <text evidence="2">The sequence shown here is derived from an EMBL/GenBank/DDBJ whole genome shotgun (WGS) entry which is preliminary data.</text>
</comment>
<feature type="compositionally biased region" description="Basic and acidic residues" evidence="1">
    <location>
        <begin position="1714"/>
        <end position="1726"/>
    </location>
</feature>
<feature type="region of interest" description="Disordered" evidence="1">
    <location>
        <begin position="1769"/>
        <end position="1791"/>
    </location>
</feature>
<name>A0A6V7TUJ8_MELEN</name>
<feature type="region of interest" description="Disordered" evidence="1">
    <location>
        <begin position="1092"/>
        <end position="1111"/>
    </location>
</feature>
<feature type="region of interest" description="Disordered" evidence="1">
    <location>
        <begin position="2228"/>
        <end position="2295"/>
    </location>
</feature>
<feature type="region of interest" description="Disordered" evidence="1">
    <location>
        <begin position="1943"/>
        <end position="1973"/>
    </location>
</feature>